<dbReference type="InterPro" id="IPR002818">
    <property type="entry name" value="DJ-1/PfpI"/>
</dbReference>
<dbReference type="GO" id="GO:0019172">
    <property type="term" value="F:glyoxalase III activity"/>
    <property type="evidence" value="ECO:0007669"/>
    <property type="project" value="TreeGrafter"/>
</dbReference>
<dbReference type="GO" id="GO:0005737">
    <property type="term" value="C:cytoplasm"/>
    <property type="evidence" value="ECO:0007669"/>
    <property type="project" value="TreeGrafter"/>
</dbReference>
<reference evidence="6 7" key="1">
    <citation type="journal article" date="2015" name="BMC Genomics">
        <title>Comparative genomics and metabolic profiling of the genus Lysobacter.</title>
        <authorList>
            <person name="de Bruijn I."/>
            <person name="Cheng X."/>
            <person name="de Jager V."/>
            <person name="Exposito R.G."/>
            <person name="Watrous J."/>
            <person name="Patel N."/>
            <person name="Postma J."/>
            <person name="Dorrestein P.C."/>
            <person name="Kobayashi D."/>
            <person name="Raaijmakers J.M."/>
        </authorList>
    </citation>
    <scope>NUCLEOTIDE SEQUENCE [LARGE SCALE GENOMIC DNA]</scope>
    <source>
        <strain evidence="6 7">76</strain>
    </source>
</reference>
<dbReference type="Pfam" id="PF01965">
    <property type="entry name" value="DJ-1_PfpI"/>
    <property type="match status" value="1"/>
</dbReference>
<feature type="signal peptide" evidence="4">
    <location>
        <begin position="1"/>
        <end position="20"/>
    </location>
</feature>
<evidence type="ECO:0000256" key="4">
    <source>
        <dbReference type="SAM" id="SignalP"/>
    </source>
</evidence>
<name>A0A0S2FAU1_LYSAN</name>
<organism evidence="6 7">
    <name type="scientific">Lysobacter antibioticus</name>
    <dbReference type="NCBI Taxonomy" id="84531"/>
    <lineage>
        <taxon>Bacteria</taxon>
        <taxon>Pseudomonadati</taxon>
        <taxon>Pseudomonadota</taxon>
        <taxon>Gammaproteobacteria</taxon>
        <taxon>Lysobacterales</taxon>
        <taxon>Lysobacteraceae</taxon>
        <taxon>Lysobacter</taxon>
    </lineage>
</organism>
<evidence type="ECO:0000313" key="6">
    <source>
        <dbReference type="EMBL" id="ALN80663.1"/>
    </source>
</evidence>
<dbReference type="InterPro" id="IPR029062">
    <property type="entry name" value="Class_I_gatase-like"/>
</dbReference>
<dbReference type="AlphaFoldDB" id="A0A0S2FAU1"/>
<protein>
    <submittedName>
        <fullName evidence="6">DJ-1/PfpI family protein</fullName>
    </submittedName>
</protein>
<feature type="chain" id="PRO_5006597134" evidence="4">
    <location>
        <begin position="21"/>
        <end position="367"/>
    </location>
</feature>
<dbReference type="PANTHER" id="PTHR48094:SF11">
    <property type="entry name" value="GLUTATHIONE-INDEPENDENT GLYOXALASE HSP31-RELATED"/>
    <property type="match status" value="1"/>
</dbReference>
<evidence type="ECO:0000256" key="2">
    <source>
        <dbReference type="ARBA" id="ARBA00023239"/>
    </source>
</evidence>
<dbReference type="PATRIC" id="fig|84531.8.peg.2541"/>
<accession>A0A0S2FAU1</accession>
<evidence type="ECO:0000259" key="5">
    <source>
        <dbReference type="Pfam" id="PF01965"/>
    </source>
</evidence>
<dbReference type="PANTHER" id="PTHR48094">
    <property type="entry name" value="PROTEIN/NUCLEIC ACID DEGLYCASE DJ-1-RELATED"/>
    <property type="match status" value="1"/>
</dbReference>
<dbReference type="SUPFAM" id="SSF52317">
    <property type="entry name" value="Class I glutamine amidotransferase-like"/>
    <property type="match status" value="1"/>
</dbReference>
<dbReference type="CDD" id="cd03141">
    <property type="entry name" value="GATase1_Hsp31_like"/>
    <property type="match status" value="1"/>
</dbReference>
<dbReference type="Gene3D" id="3.40.50.880">
    <property type="match status" value="1"/>
</dbReference>
<keyword evidence="7" id="KW-1185">Reference proteome</keyword>
<comment type="similarity">
    <text evidence="3">Belongs to the peptidase C56 family. HSP31-like subfamily.</text>
</comment>
<keyword evidence="4" id="KW-0732">Signal</keyword>
<gene>
    <name evidence="6" type="ORF">LA76x_2533</name>
</gene>
<keyword evidence="2" id="KW-0456">Lyase</keyword>
<dbReference type="InterPro" id="IPR050325">
    <property type="entry name" value="Prot/Nucl_acid_deglycase"/>
</dbReference>
<dbReference type="KEGG" id="lab:LA76x_2533"/>
<dbReference type="EMBL" id="CP011129">
    <property type="protein sequence ID" value="ALN80663.1"/>
    <property type="molecule type" value="Genomic_DNA"/>
</dbReference>
<sequence length="367" mass="39932">MRQLALGLLLTFFGTGIAQAADKILIVVSSEGRDQGKTRPGYEMDEFAQAYLIFRDNGLAVDVASPRGGAAEADKYDPKLAFNARLLEERHGLNQLNTTLATSAARAEDYAAVYVVGGKGAMFDLPDDPALKKLLAEVYERGGVVAAVCHGPAALVDVRLDDGSYLVAGRALTGFSNEEEAIFGKRWAKEFRFRLEDALRKRGARWREAPLMMPGLAVDGRLITGQNPYSTPAVAEALVAALGRTPVARAPWRDERSLALVERLLAGEREAAHKALADAPDAYHVQLIGLIGYYQLQAHPEPARTRAALKIMQLAAPYMPEPQLRLGIAEAHWRLGDEAQARAMIGEVLVSHPDMADAKRLLERIDG</sequence>
<dbReference type="GO" id="GO:0019243">
    <property type="term" value="P:methylglyoxal catabolic process to D-lactate via S-lactoyl-glutathione"/>
    <property type="evidence" value="ECO:0007669"/>
    <property type="project" value="TreeGrafter"/>
</dbReference>
<evidence type="ECO:0000256" key="1">
    <source>
        <dbReference type="ARBA" id="ARBA00023016"/>
    </source>
</evidence>
<dbReference type="STRING" id="84531.LA76x_2533"/>
<evidence type="ECO:0000256" key="3">
    <source>
        <dbReference type="ARBA" id="ARBA00038493"/>
    </source>
</evidence>
<feature type="domain" description="DJ-1/PfpI" evidence="5">
    <location>
        <begin position="41"/>
        <end position="240"/>
    </location>
</feature>
<evidence type="ECO:0000313" key="7">
    <source>
        <dbReference type="Proteomes" id="UP000060787"/>
    </source>
</evidence>
<dbReference type="Proteomes" id="UP000060787">
    <property type="component" value="Chromosome"/>
</dbReference>
<keyword evidence="1" id="KW-0346">Stress response</keyword>
<dbReference type="eggNOG" id="COG0693">
    <property type="taxonomic scope" value="Bacteria"/>
</dbReference>
<proteinExistence type="inferred from homology"/>